<feature type="region of interest" description="Disordered" evidence="1">
    <location>
        <begin position="393"/>
        <end position="417"/>
    </location>
</feature>
<dbReference type="Proteomes" id="UP001596189">
    <property type="component" value="Unassembled WGS sequence"/>
</dbReference>
<feature type="domain" description="MobA/VirD2-like nuclease" evidence="2">
    <location>
        <begin position="68"/>
        <end position="161"/>
    </location>
</feature>
<dbReference type="RefSeq" id="WP_378227021.1">
    <property type="nucleotide sequence ID" value="NZ_BAABFP010000004.1"/>
</dbReference>
<proteinExistence type="predicted"/>
<accession>A0ABW1JFH2</accession>
<dbReference type="Pfam" id="PF03432">
    <property type="entry name" value="Relaxase"/>
    <property type="match status" value="1"/>
</dbReference>
<evidence type="ECO:0000313" key="3">
    <source>
        <dbReference type="EMBL" id="MFC6007468.1"/>
    </source>
</evidence>
<comment type="caution">
    <text evidence="3">The sequence shown here is derived from an EMBL/GenBank/DDBJ whole genome shotgun (WGS) entry which is preliminary data.</text>
</comment>
<feature type="compositionally biased region" description="Basic and acidic residues" evidence="1">
    <location>
        <begin position="166"/>
        <end position="185"/>
    </location>
</feature>
<gene>
    <name evidence="3" type="ORF">ACFQDO_10040</name>
</gene>
<dbReference type="InterPro" id="IPR005094">
    <property type="entry name" value="Endonuclease_MobA/VirD2"/>
</dbReference>
<name>A0ABW1JFH2_9ACTN</name>
<evidence type="ECO:0000313" key="4">
    <source>
        <dbReference type="Proteomes" id="UP001596189"/>
    </source>
</evidence>
<protein>
    <submittedName>
        <fullName evidence="3">Relaxase/mobilization nuclease domain-containing protein</fullName>
    </submittedName>
</protein>
<sequence length="417" mass="45716">MIGKVVRGAHAGGLLRYLYGPGRANEHTDPHLVAAWDGRTRRLEPHGQFGPLTGLLEQPLRTGSRLPEQPVWHCSLRTAPSDRRLTDDEWAAVARDVVHRTGFARRDEEDSGCRWVAVRHADDHIHVVVTLARQDGRRVSTSNDYYRLGEACRRAEREYGLLVTPPRDRTADKRPTRAETEKTARQGESVPARMQLLREVRVAAAAAADPEDFLQRLSGAGLLVRPRRSQNTQGQITGYSVALPGHRTAAGHPVWYGGSKLATDLSWTKLSSVWAAEPASLASDTADLLQLAARRQEGRRGGPLTEAAATFERARREPFNRPPGLMDHQRLLRSAAKALRANNHGMPPEARSLERLVDLVVAVARLRAAQGRTAQGHAARAATAALRAHLGASPSSAYQPGWVPSSRLSESAPVGRR</sequence>
<evidence type="ECO:0000256" key="1">
    <source>
        <dbReference type="SAM" id="MobiDB-lite"/>
    </source>
</evidence>
<organism evidence="3 4">
    <name type="scientific">Angustibacter luteus</name>
    <dbReference type="NCBI Taxonomy" id="658456"/>
    <lineage>
        <taxon>Bacteria</taxon>
        <taxon>Bacillati</taxon>
        <taxon>Actinomycetota</taxon>
        <taxon>Actinomycetes</taxon>
        <taxon>Kineosporiales</taxon>
        <taxon>Kineosporiaceae</taxon>
    </lineage>
</organism>
<reference evidence="4" key="1">
    <citation type="journal article" date="2019" name="Int. J. Syst. Evol. Microbiol.">
        <title>The Global Catalogue of Microorganisms (GCM) 10K type strain sequencing project: providing services to taxonomists for standard genome sequencing and annotation.</title>
        <authorList>
            <consortium name="The Broad Institute Genomics Platform"/>
            <consortium name="The Broad Institute Genome Sequencing Center for Infectious Disease"/>
            <person name="Wu L."/>
            <person name="Ma J."/>
        </authorList>
    </citation>
    <scope>NUCLEOTIDE SEQUENCE [LARGE SCALE GENOMIC DNA]</scope>
    <source>
        <strain evidence="4">KACC 14249</strain>
    </source>
</reference>
<evidence type="ECO:0000259" key="2">
    <source>
        <dbReference type="Pfam" id="PF03432"/>
    </source>
</evidence>
<keyword evidence="4" id="KW-1185">Reference proteome</keyword>
<feature type="region of interest" description="Disordered" evidence="1">
    <location>
        <begin position="166"/>
        <end position="188"/>
    </location>
</feature>
<dbReference type="EMBL" id="JBHSRD010000003">
    <property type="protein sequence ID" value="MFC6007468.1"/>
    <property type="molecule type" value="Genomic_DNA"/>
</dbReference>